<proteinExistence type="predicted"/>
<evidence type="ECO:0008006" key="4">
    <source>
        <dbReference type="Google" id="ProtNLM"/>
    </source>
</evidence>
<dbReference type="OrthoDB" id="966030at2"/>
<dbReference type="RefSeq" id="WP_114984751.1">
    <property type="nucleotide sequence ID" value="NZ_CP027806.1"/>
</dbReference>
<dbReference type="Proteomes" id="UP000254808">
    <property type="component" value="Chromosome"/>
</dbReference>
<organism evidence="2 3">
    <name type="scientific">Cyclonatronum proteinivorum</name>
    <dbReference type="NCBI Taxonomy" id="1457365"/>
    <lineage>
        <taxon>Bacteria</taxon>
        <taxon>Pseudomonadati</taxon>
        <taxon>Balneolota</taxon>
        <taxon>Balneolia</taxon>
        <taxon>Balneolales</taxon>
        <taxon>Cyclonatronaceae</taxon>
        <taxon>Cyclonatronum</taxon>
    </lineage>
</organism>
<protein>
    <recommendedName>
        <fullName evidence="4">Lipoprotein</fullName>
    </recommendedName>
</protein>
<evidence type="ECO:0000256" key="1">
    <source>
        <dbReference type="SAM" id="SignalP"/>
    </source>
</evidence>
<reference evidence="2 3" key="1">
    <citation type="submission" date="2018-03" db="EMBL/GenBank/DDBJ databases">
        <title>Phenotypic and genomic properties of Cyclonatronum proteinivorum gen. nov., sp. nov., a haloalkaliphilic bacteroidete from soda lakes possessing Na+-translocating rhodopsin.</title>
        <authorList>
            <person name="Toshchakov S.V."/>
            <person name="Korzhenkov A."/>
            <person name="Samarov N.I."/>
            <person name="Kublanov I.V."/>
            <person name="Muntyan M.S."/>
            <person name="Sorokin D.Y."/>
        </authorList>
    </citation>
    <scope>NUCLEOTIDE SEQUENCE [LARGE SCALE GENOMIC DNA]</scope>
    <source>
        <strain evidence="2 3">Omega</strain>
    </source>
</reference>
<evidence type="ECO:0000313" key="3">
    <source>
        <dbReference type="Proteomes" id="UP000254808"/>
    </source>
</evidence>
<gene>
    <name evidence="2" type="ORF">CYPRO_2335</name>
</gene>
<keyword evidence="3" id="KW-1185">Reference proteome</keyword>
<name>A0A345UM75_9BACT</name>
<evidence type="ECO:0000313" key="2">
    <source>
        <dbReference type="EMBL" id="AXJ01577.1"/>
    </source>
</evidence>
<dbReference type="AlphaFoldDB" id="A0A345UM75"/>
<dbReference type="KEGG" id="cprv:CYPRO_2335"/>
<feature type="signal peptide" evidence="1">
    <location>
        <begin position="1"/>
        <end position="25"/>
    </location>
</feature>
<sequence length="195" mass="22868">MPVPNKTLLLFIVLIAGLAALHACSEQQPVTYESLIEKGLDSGERHDTLFLGYHFGMTRQDFQTSSWEMNREGIITGLTKVEYTNRDWLPFEAYIEFFPDFEDGKISRLPLDIHYRDWAPWNQNRFSDSLATELAQHFAQVYGQDFHWMFLPEADREGWFSVRGNRAISVWRRDDMWVRAVFRDLTVDADIPEGR</sequence>
<accession>A0A345UM75</accession>
<feature type="chain" id="PRO_5017079285" description="Lipoprotein" evidence="1">
    <location>
        <begin position="26"/>
        <end position="195"/>
    </location>
</feature>
<dbReference type="EMBL" id="CP027806">
    <property type="protein sequence ID" value="AXJ01577.1"/>
    <property type="molecule type" value="Genomic_DNA"/>
</dbReference>
<keyword evidence="1" id="KW-0732">Signal</keyword>